<dbReference type="RefSeq" id="WP_011838478.1">
    <property type="nucleotide sequence ID" value="NC_009033.1"/>
</dbReference>
<evidence type="ECO:0000259" key="11">
    <source>
        <dbReference type="Pfam" id="PF14681"/>
    </source>
</evidence>
<evidence type="ECO:0000256" key="9">
    <source>
        <dbReference type="ARBA" id="ARBA00023134"/>
    </source>
</evidence>
<comment type="pathway">
    <text evidence="2">Pyrimidine metabolism; UMP biosynthesis via salvage pathway; UMP from uracil: step 1/1.</text>
</comment>
<dbReference type="KEGG" id="smr:Smar_0174"/>
<evidence type="ECO:0000256" key="7">
    <source>
        <dbReference type="ARBA" id="ARBA00022679"/>
    </source>
</evidence>
<keyword evidence="8" id="KW-0547">Nucleotide-binding</keyword>
<dbReference type="NCBIfam" id="TIGR01091">
    <property type="entry name" value="upp"/>
    <property type="match status" value="1"/>
</dbReference>
<dbReference type="Gene3D" id="3.40.50.2020">
    <property type="match status" value="1"/>
</dbReference>
<dbReference type="GeneID" id="4907912"/>
<evidence type="ECO:0000256" key="8">
    <source>
        <dbReference type="ARBA" id="ARBA00022741"/>
    </source>
</evidence>
<dbReference type="CDD" id="cd06223">
    <property type="entry name" value="PRTases_typeI"/>
    <property type="match status" value="1"/>
</dbReference>
<evidence type="ECO:0000256" key="3">
    <source>
        <dbReference type="ARBA" id="ARBA00009516"/>
    </source>
</evidence>
<dbReference type="STRING" id="399550.Smar_0174"/>
<dbReference type="EC" id="2.4.2.9" evidence="4 10"/>
<accession>A3DKX7</accession>
<dbReference type="InterPro" id="IPR000836">
    <property type="entry name" value="PRTase_dom"/>
</dbReference>
<dbReference type="HOGENOM" id="CLU_067096_2_2_2"/>
<keyword evidence="5" id="KW-0021">Allosteric enzyme</keyword>
<evidence type="ECO:0000256" key="6">
    <source>
        <dbReference type="ARBA" id="ARBA00022676"/>
    </source>
</evidence>
<dbReference type="UniPathway" id="UPA00574">
    <property type="reaction ID" value="UER00636"/>
</dbReference>
<sequence length="218" mass="24769">MRNDLIIIDNPLAKYYLTILRDHRTTPKVFRDYIRRLGFILGYEASKYLKWKKVFVETPLAKSEGLEIGKPVLIVGVLGASIPMIEGIWDALPWAGLGLVAARRHEYPDRVEVDVYYERLPEDLSIYTILLIDPMLATGKTIVKVIKKLREKKAKDIVILTIISSKPGIEYVRRELGNIPIITVAIDPLLNDKFFIVPGLGDAGDRGLSHDYVEEKRV</sequence>
<keyword evidence="7 12" id="KW-0808">Transferase</keyword>
<evidence type="ECO:0000256" key="4">
    <source>
        <dbReference type="ARBA" id="ARBA00011894"/>
    </source>
</evidence>
<dbReference type="InterPro" id="IPR029057">
    <property type="entry name" value="PRTase-like"/>
</dbReference>
<comment type="cofactor">
    <cofactor evidence="1">
        <name>Mg(2+)</name>
        <dbReference type="ChEBI" id="CHEBI:18420"/>
    </cofactor>
</comment>
<feature type="domain" description="Phosphoribosyltransferase" evidence="11">
    <location>
        <begin position="8"/>
        <end position="206"/>
    </location>
</feature>
<dbReference type="GO" id="GO:0006223">
    <property type="term" value="P:uracil salvage"/>
    <property type="evidence" value="ECO:0007669"/>
    <property type="project" value="InterPro"/>
</dbReference>
<keyword evidence="13" id="KW-1185">Reference proteome</keyword>
<dbReference type="Proteomes" id="UP000000254">
    <property type="component" value="Chromosome"/>
</dbReference>
<dbReference type="AlphaFoldDB" id="A3DKX7"/>
<dbReference type="eggNOG" id="arCOG04128">
    <property type="taxonomic scope" value="Archaea"/>
</dbReference>
<evidence type="ECO:0000256" key="2">
    <source>
        <dbReference type="ARBA" id="ARBA00005180"/>
    </source>
</evidence>
<evidence type="ECO:0000256" key="10">
    <source>
        <dbReference type="NCBIfam" id="TIGR01091"/>
    </source>
</evidence>
<dbReference type="SUPFAM" id="SSF53271">
    <property type="entry name" value="PRTase-like"/>
    <property type="match status" value="1"/>
</dbReference>
<dbReference type="EMBL" id="CP000575">
    <property type="protein sequence ID" value="ABN69287.1"/>
    <property type="molecule type" value="Genomic_DNA"/>
</dbReference>
<dbReference type="GO" id="GO:0044206">
    <property type="term" value="P:UMP salvage"/>
    <property type="evidence" value="ECO:0007669"/>
    <property type="project" value="UniProtKB-UniPathway"/>
</dbReference>
<gene>
    <name evidence="12" type="ordered locus">Smar_0174</name>
</gene>
<evidence type="ECO:0000313" key="12">
    <source>
        <dbReference type="EMBL" id="ABN69287.1"/>
    </source>
</evidence>
<dbReference type="InterPro" id="IPR005765">
    <property type="entry name" value="UPRT"/>
</dbReference>
<organism evidence="12 13">
    <name type="scientific">Staphylothermus marinus (strain ATCC 43588 / DSM 3639 / JCM 9404 / F1)</name>
    <dbReference type="NCBI Taxonomy" id="399550"/>
    <lineage>
        <taxon>Archaea</taxon>
        <taxon>Thermoproteota</taxon>
        <taxon>Thermoprotei</taxon>
        <taxon>Desulfurococcales</taxon>
        <taxon>Desulfurococcaceae</taxon>
        <taxon>Staphylothermus</taxon>
    </lineage>
</organism>
<dbReference type="NCBIfam" id="NF001097">
    <property type="entry name" value="PRK00129.1"/>
    <property type="match status" value="1"/>
</dbReference>
<dbReference type="GO" id="GO:0005525">
    <property type="term" value="F:GTP binding"/>
    <property type="evidence" value="ECO:0007669"/>
    <property type="project" value="UniProtKB-KW"/>
</dbReference>
<dbReference type="OrthoDB" id="80352at2157"/>
<keyword evidence="6 12" id="KW-0328">Glycosyltransferase</keyword>
<evidence type="ECO:0000256" key="1">
    <source>
        <dbReference type="ARBA" id="ARBA00001946"/>
    </source>
</evidence>
<evidence type="ECO:0000313" key="13">
    <source>
        <dbReference type="Proteomes" id="UP000000254"/>
    </source>
</evidence>
<reference evidence="13" key="1">
    <citation type="journal article" date="2009" name="BMC Genomics">
        <title>The complete genome sequence of Staphylothermus marinus reveals differences in sulfur metabolism among heterotrophic Crenarchaeota.</title>
        <authorList>
            <person name="Anderson I.J."/>
            <person name="Dharmarajan L."/>
            <person name="Rodriguez J."/>
            <person name="Hooper S."/>
            <person name="Porat I."/>
            <person name="Ulrich L.E."/>
            <person name="Elkins J.G."/>
            <person name="Mavromatis K."/>
            <person name="Sun H."/>
            <person name="Land M."/>
            <person name="Lapidus A."/>
            <person name="Lucas S."/>
            <person name="Barry K."/>
            <person name="Huber H."/>
            <person name="Zhulin I.B."/>
            <person name="Whitman W.B."/>
            <person name="Mukhopadhyay B."/>
            <person name="Woese C."/>
            <person name="Bristow J."/>
            <person name="Kyrpides N."/>
        </authorList>
    </citation>
    <scope>NUCLEOTIDE SEQUENCE [LARGE SCALE GENOMIC DNA]</scope>
    <source>
        <strain evidence="13">ATCC 43588 / DSM 3639 / JCM 9404 / F1</strain>
    </source>
</reference>
<dbReference type="GO" id="GO:0004845">
    <property type="term" value="F:uracil phosphoribosyltransferase activity"/>
    <property type="evidence" value="ECO:0007669"/>
    <property type="project" value="UniProtKB-UniRule"/>
</dbReference>
<protein>
    <recommendedName>
        <fullName evidence="4 10">Uracil phosphoribosyltransferase</fullName>
        <ecNumber evidence="4 10">2.4.2.9</ecNumber>
    </recommendedName>
</protein>
<evidence type="ECO:0000256" key="5">
    <source>
        <dbReference type="ARBA" id="ARBA00022533"/>
    </source>
</evidence>
<reference evidence="12 13" key="2">
    <citation type="journal article" date="2009" name="Stand. Genomic Sci.">
        <title>Complete genome sequence of Staphylothermus marinus Stetter and Fiala 1986 type strain F1.</title>
        <authorList>
            <person name="Anderson I.J."/>
            <person name="Sun H."/>
            <person name="Lapidus A."/>
            <person name="Copeland A."/>
            <person name="Glavina Del Rio T."/>
            <person name="Tice H."/>
            <person name="Dalin E."/>
            <person name="Lucas S."/>
            <person name="Barry K."/>
            <person name="Land M."/>
            <person name="Richardson P."/>
            <person name="Huber H."/>
            <person name="Kyrpides N.C."/>
        </authorList>
    </citation>
    <scope>NUCLEOTIDE SEQUENCE [LARGE SCALE GENOMIC DNA]</scope>
    <source>
        <strain evidence="13">ATCC 43588 / DSM 3639 / JCM 9404 / F1</strain>
    </source>
</reference>
<comment type="similarity">
    <text evidence="3">Belongs to the UPRTase family.</text>
</comment>
<keyword evidence="9" id="KW-0342">GTP-binding</keyword>
<dbReference type="Pfam" id="PF14681">
    <property type="entry name" value="UPRTase"/>
    <property type="match status" value="1"/>
</dbReference>
<proteinExistence type="inferred from homology"/>
<name>A3DKX7_STAMF</name>